<proteinExistence type="predicted"/>
<sequence>MNKKQDLSDFRLRPATAADRPALDALFTSAIAQLCRNHYTHLQIFTMVSQATANRYDILISNSTYYVVHPVNEPNHIVASGGWWPRRTIYTEKGSTTAQDERFDPKESPAWIRGIYVHPDYGRRGLGLRIVRECEAAASRFMPFTTYALGSTTNAIPLYKACGYRVVEQHEVGVTDGERMEVAMMEKREGATSVEMDEFNRNVVLSRVDIS</sequence>
<dbReference type="SUPFAM" id="SSF55729">
    <property type="entry name" value="Acyl-CoA N-acyltransferases (Nat)"/>
    <property type="match status" value="1"/>
</dbReference>
<dbReference type="HOGENOM" id="CLU_087351_1_0_1"/>
<protein>
    <recommendedName>
        <fullName evidence="3">N-acetyltransferase domain-containing protein</fullName>
    </recommendedName>
</protein>
<evidence type="ECO:0000313" key="5">
    <source>
        <dbReference type="Proteomes" id="UP000053342"/>
    </source>
</evidence>
<gene>
    <name evidence="4" type="ORF">PV06_10940</name>
</gene>
<dbReference type="AlphaFoldDB" id="A0A0D2D0K1"/>
<dbReference type="RefSeq" id="XP_016257034.1">
    <property type="nucleotide sequence ID" value="XM_016412535.1"/>
</dbReference>
<name>A0A0D2D0K1_9EURO</name>
<evidence type="ECO:0000313" key="4">
    <source>
        <dbReference type="EMBL" id="KIW36818.1"/>
    </source>
</evidence>
<dbReference type="Pfam" id="PF00583">
    <property type="entry name" value="Acetyltransf_1"/>
    <property type="match status" value="1"/>
</dbReference>
<evidence type="ECO:0000259" key="3">
    <source>
        <dbReference type="PROSITE" id="PS51186"/>
    </source>
</evidence>
<reference evidence="4 5" key="1">
    <citation type="submission" date="2015-01" db="EMBL/GenBank/DDBJ databases">
        <title>The Genome Sequence of Exophiala oligosperma CBS72588.</title>
        <authorList>
            <consortium name="The Broad Institute Genomics Platform"/>
            <person name="Cuomo C."/>
            <person name="de Hoog S."/>
            <person name="Gorbushina A."/>
            <person name="Stielow B."/>
            <person name="Teixiera M."/>
            <person name="Abouelleil A."/>
            <person name="Chapman S.B."/>
            <person name="Priest M."/>
            <person name="Young S.K."/>
            <person name="Wortman J."/>
            <person name="Nusbaum C."/>
            <person name="Birren B."/>
        </authorList>
    </citation>
    <scope>NUCLEOTIDE SEQUENCE [LARGE SCALE GENOMIC DNA]</scope>
    <source>
        <strain evidence="4 5">CBS 72588</strain>
    </source>
</reference>
<accession>A0A0D2D0K1</accession>
<evidence type="ECO:0000256" key="1">
    <source>
        <dbReference type="ARBA" id="ARBA00022679"/>
    </source>
</evidence>
<keyword evidence="1" id="KW-0808">Transferase</keyword>
<dbReference type="VEuPathDB" id="FungiDB:PV06_10940"/>
<dbReference type="PANTHER" id="PTHR43877:SF1">
    <property type="entry name" value="ACETYLTRANSFERASE"/>
    <property type="match status" value="1"/>
</dbReference>
<keyword evidence="2" id="KW-0012">Acyltransferase</keyword>
<dbReference type="GO" id="GO:0016747">
    <property type="term" value="F:acyltransferase activity, transferring groups other than amino-acyl groups"/>
    <property type="evidence" value="ECO:0007669"/>
    <property type="project" value="InterPro"/>
</dbReference>
<dbReference type="Proteomes" id="UP000053342">
    <property type="component" value="Unassembled WGS sequence"/>
</dbReference>
<dbReference type="PROSITE" id="PS51186">
    <property type="entry name" value="GNAT"/>
    <property type="match status" value="1"/>
</dbReference>
<dbReference type="OrthoDB" id="41532at2759"/>
<dbReference type="GeneID" id="27363014"/>
<dbReference type="Gene3D" id="3.40.630.30">
    <property type="match status" value="1"/>
</dbReference>
<dbReference type="InterPro" id="IPR050832">
    <property type="entry name" value="Bact_Acetyltransf"/>
</dbReference>
<evidence type="ECO:0000256" key="2">
    <source>
        <dbReference type="ARBA" id="ARBA00023315"/>
    </source>
</evidence>
<keyword evidence="5" id="KW-1185">Reference proteome</keyword>
<feature type="domain" description="N-acetyltransferase" evidence="3">
    <location>
        <begin position="10"/>
        <end position="189"/>
    </location>
</feature>
<dbReference type="InterPro" id="IPR000182">
    <property type="entry name" value="GNAT_dom"/>
</dbReference>
<dbReference type="PANTHER" id="PTHR43877">
    <property type="entry name" value="AMINOALKYLPHOSPHONATE N-ACETYLTRANSFERASE-RELATED-RELATED"/>
    <property type="match status" value="1"/>
</dbReference>
<organism evidence="4 5">
    <name type="scientific">Exophiala oligosperma</name>
    <dbReference type="NCBI Taxonomy" id="215243"/>
    <lineage>
        <taxon>Eukaryota</taxon>
        <taxon>Fungi</taxon>
        <taxon>Dikarya</taxon>
        <taxon>Ascomycota</taxon>
        <taxon>Pezizomycotina</taxon>
        <taxon>Eurotiomycetes</taxon>
        <taxon>Chaetothyriomycetidae</taxon>
        <taxon>Chaetothyriales</taxon>
        <taxon>Herpotrichiellaceae</taxon>
        <taxon>Exophiala</taxon>
    </lineage>
</organism>
<dbReference type="InterPro" id="IPR016181">
    <property type="entry name" value="Acyl_CoA_acyltransferase"/>
</dbReference>
<dbReference type="EMBL" id="KN847348">
    <property type="protein sequence ID" value="KIW36818.1"/>
    <property type="molecule type" value="Genomic_DNA"/>
</dbReference>
<dbReference type="CDD" id="cd04301">
    <property type="entry name" value="NAT_SF"/>
    <property type="match status" value="1"/>
</dbReference>